<accession>X0HGL6</accession>
<keyword evidence="1" id="KW-0812">Transmembrane</keyword>
<dbReference type="EMBL" id="JH658858">
    <property type="protein sequence ID" value="EXL75677.1"/>
    <property type="molecule type" value="Genomic_DNA"/>
</dbReference>
<dbReference type="AlphaFoldDB" id="X0HGL6"/>
<dbReference type="OrthoDB" id="5427329at2759"/>
<reference evidence="2" key="1">
    <citation type="submission" date="2011-11" db="EMBL/GenBank/DDBJ databases">
        <title>The Genome Sequence of Fusarium oxysporum PHW808.</title>
        <authorList>
            <consortium name="The Broad Institute Genome Sequencing Platform"/>
            <person name="Ma L.-J."/>
            <person name="Gale L.R."/>
            <person name="Schwartz D.C."/>
            <person name="Zhou S."/>
            <person name="Corby-Kistler H."/>
            <person name="Young S.K."/>
            <person name="Zeng Q."/>
            <person name="Gargeya S."/>
            <person name="Fitzgerald M."/>
            <person name="Haas B."/>
            <person name="Abouelleil A."/>
            <person name="Alvarado L."/>
            <person name="Arachchi H.M."/>
            <person name="Berlin A."/>
            <person name="Brown A."/>
            <person name="Chapman S.B."/>
            <person name="Chen Z."/>
            <person name="Dunbar C."/>
            <person name="Freedman E."/>
            <person name="Gearin G."/>
            <person name="Goldberg J."/>
            <person name="Griggs A."/>
            <person name="Gujja S."/>
            <person name="Heiman D."/>
            <person name="Howarth C."/>
            <person name="Larson L."/>
            <person name="Lui A."/>
            <person name="MacDonald P.J.P."/>
            <person name="Montmayeur A."/>
            <person name="Murphy C."/>
            <person name="Neiman D."/>
            <person name="Pearson M."/>
            <person name="Priest M."/>
            <person name="Roberts A."/>
            <person name="Saif S."/>
            <person name="Shea T."/>
            <person name="Shenoy N."/>
            <person name="Sisk P."/>
            <person name="Stolte C."/>
            <person name="Sykes S."/>
            <person name="Wortman J."/>
            <person name="Nusbaum C."/>
            <person name="Birren B."/>
        </authorList>
    </citation>
    <scope>NUCLEOTIDE SEQUENCE [LARGE SCALE GENOMIC DNA]</scope>
    <source>
        <strain evidence="2">54008</strain>
    </source>
</reference>
<gene>
    <name evidence="2" type="ORF">FOPG_09353</name>
</gene>
<protein>
    <submittedName>
        <fullName evidence="2">Uncharacterized protein</fullName>
    </submittedName>
</protein>
<keyword evidence="1" id="KW-1133">Transmembrane helix</keyword>
<organism evidence="2">
    <name type="scientific">Fusarium oxysporum f. sp. conglutinans race 2 54008</name>
    <dbReference type="NCBI Taxonomy" id="1089457"/>
    <lineage>
        <taxon>Eukaryota</taxon>
        <taxon>Fungi</taxon>
        <taxon>Dikarya</taxon>
        <taxon>Ascomycota</taxon>
        <taxon>Pezizomycotina</taxon>
        <taxon>Sordariomycetes</taxon>
        <taxon>Hypocreomycetidae</taxon>
        <taxon>Hypocreales</taxon>
        <taxon>Nectriaceae</taxon>
        <taxon>Fusarium</taxon>
        <taxon>Fusarium oxysporum species complex</taxon>
    </lineage>
</organism>
<keyword evidence="1" id="KW-0472">Membrane</keyword>
<evidence type="ECO:0000256" key="1">
    <source>
        <dbReference type="SAM" id="Phobius"/>
    </source>
</evidence>
<reference evidence="2" key="2">
    <citation type="submission" date="2012-05" db="EMBL/GenBank/DDBJ databases">
        <title>The Genome Annotation of Fusarium oxysporum PHW808.</title>
        <authorList>
            <consortium name="The Broad Institute Genomics Platform"/>
            <person name="Ma L.-J."/>
            <person name="Corby-Kistler H."/>
            <person name="Broz K."/>
            <person name="Gale L.R."/>
            <person name="Jonkers W."/>
            <person name="O'Donnell K."/>
            <person name="Ploetz R."/>
            <person name="Steinberg C."/>
            <person name="Schwartz D.C."/>
            <person name="VanEtten H."/>
            <person name="Zhou S."/>
            <person name="Young S.K."/>
            <person name="Zeng Q."/>
            <person name="Gargeya S."/>
            <person name="Fitzgerald M."/>
            <person name="Abouelleil A."/>
            <person name="Alvarado L."/>
            <person name="Chapman S.B."/>
            <person name="Gainer-Dewar J."/>
            <person name="Goldberg J."/>
            <person name="Griggs A."/>
            <person name="Gujja S."/>
            <person name="Hansen M."/>
            <person name="Howarth C."/>
            <person name="Imamovic A."/>
            <person name="Ireland A."/>
            <person name="Larimer J."/>
            <person name="McCowan C."/>
            <person name="Murphy C."/>
            <person name="Pearson M."/>
            <person name="Poon T.W."/>
            <person name="Priest M."/>
            <person name="Roberts A."/>
            <person name="Saif S."/>
            <person name="Shea T."/>
            <person name="Sykes S."/>
            <person name="Wortman J."/>
            <person name="Nusbaum C."/>
            <person name="Birren B."/>
        </authorList>
    </citation>
    <scope>NUCLEOTIDE SEQUENCE</scope>
    <source>
        <strain evidence="2">54008</strain>
    </source>
</reference>
<dbReference type="HOGENOM" id="CLU_1454491_0_0_1"/>
<name>X0HGL6_FUSOX</name>
<proteinExistence type="predicted"/>
<evidence type="ECO:0000313" key="2">
    <source>
        <dbReference type="EMBL" id="EXL75677.1"/>
    </source>
</evidence>
<dbReference type="Proteomes" id="UP000030676">
    <property type="component" value="Unassembled WGS sequence"/>
</dbReference>
<sequence>MPTSIPYDSSLTLMSVVNQDALKSVEAIAELQAPVDAAQDALNSLISSKRSLTMTKTELKHLGAGTDALDEELKRLNVAVEAAAGAYATAKMAAEPQITGIRTSTLFISRLRIRLIICAQTINVGAWFAKAEGKVGVDSKFASNMKNLLSQQNIQSYVIVLTMGVILLMVANEVATAVSQFNHFDP</sequence>
<feature type="transmembrane region" description="Helical" evidence="1">
    <location>
        <begin position="154"/>
        <end position="171"/>
    </location>
</feature>